<dbReference type="SUPFAM" id="SSF53254">
    <property type="entry name" value="Phosphoglycerate mutase-like"/>
    <property type="match status" value="1"/>
</dbReference>
<dbReference type="GO" id="GO:0005737">
    <property type="term" value="C:cytoplasm"/>
    <property type="evidence" value="ECO:0007669"/>
    <property type="project" value="TreeGrafter"/>
</dbReference>
<reference evidence="1 2" key="1">
    <citation type="journal article" date="2016" name="Nat. Commun.">
        <title>Thousands of microbial genomes shed light on interconnected biogeochemical processes in an aquifer system.</title>
        <authorList>
            <person name="Anantharaman K."/>
            <person name="Brown C.T."/>
            <person name="Hug L.A."/>
            <person name="Sharon I."/>
            <person name="Castelle C.J."/>
            <person name="Probst A.J."/>
            <person name="Thomas B.C."/>
            <person name="Singh A."/>
            <person name="Wilkins M.J."/>
            <person name="Karaoz U."/>
            <person name="Brodie E.L."/>
            <person name="Williams K.H."/>
            <person name="Hubbard S.S."/>
            <person name="Banfield J.F."/>
        </authorList>
    </citation>
    <scope>NUCLEOTIDE SEQUENCE [LARGE SCALE GENOMIC DNA]</scope>
</reference>
<dbReference type="InterPro" id="IPR050275">
    <property type="entry name" value="PGM_Phosphatase"/>
</dbReference>
<proteinExistence type="predicted"/>
<dbReference type="AlphaFoldDB" id="A0A1F8CIS6"/>
<comment type="caution">
    <text evidence="1">The sequence shown here is derived from an EMBL/GenBank/DDBJ whole genome shotgun (WGS) entry which is preliminary data.</text>
</comment>
<dbReference type="Gene3D" id="3.40.50.1240">
    <property type="entry name" value="Phosphoglycerate mutase-like"/>
    <property type="match status" value="1"/>
</dbReference>
<dbReference type="CDD" id="cd07067">
    <property type="entry name" value="HP_PGM_like"/>
    <property type="match status" value="1"/>
</dbReference>
<name>A0A1F8CIS6_9BACT</name>
<dbReference type="Pfam" id="PF00300">
    <property type="entry name" value="His_Phos_1"/>
    <property type="match status" value="1"/>
</dbReference>
<dbReference type="Proteomes" id="UP000179241">
    <property type="component" value="Unassembled WGS sequence"/>
</dbReference>
<evidence type="ECO:0000313" key="2">
    <source>
        <dbReference type="Proteomes" id="UP000179241"/>
    </source>
</evidence>
<dbReference type="InterPro" id="IPR029033">
    <property type="entry name" value="His_PPase_superfam"/>
</dbReference>
<dbReference type="EMBL" id="MGHU01000063">
    <property type="protein sequence ID" value="OGM76172.1"/>
    <property type="molecule type" value="Genomic_DNA"/>
</dbReference>
<sequence length="200" mass="22647">MKKRFYLVRHGEKVKQIGDPPLTEKGLLQAKLTGKYFKTIPIKKIISSPILRTKQTAQQIAEVLALDFVIHDFLKERVNWGDDPTQSFADFLAMWERASEERDWLPPVGDSSSRAGKRLEELVGLQNCKPEHVVFVTHGGIITDFLRNVFTDTELDAKFAGFDKAKDAGVLECSITTVDFDPKTKKYELVELASVKHLTI</sequence>
<dbReference type="PANTHER" id="PTHR48100">
    <property type="entry name" value="BROAD-SPECIFICITY PHOSPHATASE YOR283W-RELATED"/>
    <property type="match status" value="1"/>
</dbReference>
<dbReference type="SMART" id="SM00855">
    <property type="entry name" value="PGAM"/>
    <property type="match status" value="1"/>
</dbReference>
<dbReference type="PANTHER" id="PTHR48100:SF1">
    <property type="entry name" value="HISTIDINE PHOSPHATASE FAMILY PROTEIN-RELATED"/>
    <property type="match status" value="1"/>
</dbReference>
<protein>
    <recommendedName>
        <fullName evidence="3">Phosphoglycerate mutase</fullName>
    </recommendedName>
</protein>
<gene>
    <name evidence="1" type="ORF">A2188_00745</name>
</gene>
<dbReference type="GO" id="GO:0016791">
    <property type="term" value="F:phosphatase activity"/>
    <property type="evidence" value="ECO:0007669"/>
    <property type="project" value="TreeGrafter"/>
</dbReference>
<organism evidence="1 2">
    <name type="scientific">Candidatus Woesebacteria bacterium RIFOXYA1_FULL_43_9</name>
    <dbReference type="NCBI Taxonomy" id="1802534"/>
    <lineage>
        <taxon>Bacteria</taxon>
        <taxon>Candidatus Woeseibacteriota</taxon>
    </lineage>
</organism>
<evidence type="ECO:0008006" key="3">
    <source>
        <dbReference type="Google" id="ProtNLM"/>
    </source>
</evidence>
<accession>A0A1F8CIS6</accession>
<evidence type="ECO:0000313" key="1">
    <source>
        <dbReference type="EMBL" id="OGM76172.1"/>
    </source>
</evidence>
<dbReference type="InterPro" id="IPR013078">
    <property type="entry name" value="His_Pase_superF_clade-1"/>
</dbReference>